<feature type="transmembrane region" description="Helical" evidence="20">
    <location>
        <begin position="157"/>
        <end position="175"/>
    </location>
</feature>
<dbReference type="GO" id="GO:0004605">
    <property type="term" value="F:phosphatidate cytidylyltransferase activity"/>
    <property type="evidence" value="ECO:0007669"/>
    <property type="project" value="UniProtKB-EC"/>
</dbReference>
<feature type="transmembrane region" description="Helical" evidence="20">
    <location>
        <begin position="327"/>
        <end position="346"/>
    </location>
</feature>
<keyword evidence="9 20" id="KW-0812">Transmembrane</keyword>
<accession>A0A0W8CE00</accession>
<feature type="compositionally biased region" description="Basic and acidic residues" evidence="19">
    <location>
        <begin position="627"/>
        <end position="642"/>
    </location>
</feature>
<dbReference type="GO" id="GO:0003723">
    <property type="term" value="F:RNA binding"/>
    <property type="evidence" value="ECO:0007669"/>
    <property type="project" value="InterPro"/>
</dbReference>
<dbReference type="PANTHER" id="PTHR13773:SF8">
    <property type="entry name" value="PHOSPHATIDATE CYTIDYLYLTRANSFERASE, PHOTORECEPTOR-SPECIFIC"/>
    <property type="match status" value="1"/>
</dbReference>
<dbReference type="SUPFAM" id="SSF54928">
    <property type="entry name" value="RNA-binding domain, RBD"/>
    <property type="match status" value="1"/>
</dbReference>
<dbReference type="InterPro" id="IPR035979">
    <property type="entry name" value="RBD_domain_sf"/>
</dbReference>
<feature type="region of interest" description="Disordered" evidence="19">
    <location>
        <begin position="574"/>
        <end position="651"/>
    </location>
</feature>
<proteinExistence type="inferred from homology"/>
<evidence type="ECO:0000256" key="8">
    <source>
        <dbReference type="ARBA" id="ARBA00022679"/>
    </source>
</evidence>
<dbReference type="InterPro" id="IPR000504">
    <property type="entry name" value="RRM_dom"/>
</dbReference>
<dbReference type="STRING" id="4790.A0A0W8CE00"/>
<evidence type="ECO:0000256" key="16">
    <source>
        <dbReference type="ARBA" id="ARBA00029893"/>
    </source>
</evidence>
<feature type="region of interest" description="Disordered" evidence="19">
    <location>
        <begin position="508"/>
        <end position="532"/>
    </location>
</feature>
<dbReference type="InterPro" id="IPR012677">
    <property type="entry name" value="Nucleotide-bd_a/b_plait_sf"/>
</dbReference>
<sequence length="718" mass="81174">MSLRKRRSSPDGGNPEKMPAPPPPAPKTGGLTKFMTRVIVGFAMIGGFIAIVYGGHMYVWGLVVVLQTLIFRELVNVRYRAAAEKNIPWFRSVQWMWFVVALFYNYGDSLGAFIESSKIRFVPPAIVHYLRYHTWVSFTMYAMLFVMSVLSLKKGQYTWTIVTLGLIVFQMKYVLTNIFNGLFWFLFPVSLVICNDCFAFFCGKLFGRKFIKTPFLRLSPNKTWEGFIGAFICTVIYAFFSSAFISQFSWLTCPVESFEVRTLGLHRVCVDLHAANALLLQFKLIPDPLTCIPHDVFLPHFYDVPVSIARIIGQSQIQLLPIQLHSFWFAIFASVVSPFGGFYASAIKRTYKLKDFDSVIPGHGGVMDRMDCQLITNCFTTVYFNTFIRYSFRFVSAIRHLFLFDFPIMPNELVDERFSLRVRNLPAVLSTEAITSLLSHYGATRVRVLKRRQNAASSGKEPGADPPKNLQKAVAIFATREAQQNAQKRLHSLELAGHRMLVETVGDEAAATPIETKPEARKTGGNASISYPPPLPKALIALPRFYTQVLHLMNKMNLPPPFEEDTIPGRFSVKQDETEGTQGNQLKRRRIDHSLPPQIVEEDDDDEQDEENTDATGSVEAHPQPTESREVANKSDHKRSDQGNDSLPVLIGKPLARQNKLISTKMSATFSTAFEIGTDNRNHQEVQQSTRLGVISENEVNRQRLAPEGKVCVCFEEM</sequence>
<dbReference type="InterPro" id="IPR016720">
    <property type="entry name" value="PC_Trfase_euk"/>
</dbReference>
<dbReference type="Gene3D" id="3.30.70.330">
    <property type="match status" value="1"/>
</dbReference>
<evidence type="ECO:0000256" key="12">
    <source>
        <dbReference type="ARBA" id="ARBA00023098"/>
    </source>
</evidence>
<evidence type="ECO:0000259" key="21">
    <source>
        <dbReference type="SMART" id="SM00360"/>
    </source>
</evidence>
<evidence type="ECO:0000256" key="15">
    <source>
        <dbReference type="ARBA" id="ARBA00023264"/>
    </source>
</evidence>
<keyword evidence="10 22" id="KW-0548">Nucleotidyltransferase</keyword>
<keyword evidence="13 20" id="KW-0472">Membrane</keyword>
<feature type="region of interest" description="Disordered" evidence="19">
    <location>
        <begin position="1"/>
        <end position="29"/>
    </location>
</feature>
<feature type="compositionally biased region" description="Acidic residues" evidence="19">
    <location>
        <begin position="600"/>
        <end position="613"/>
    </location>
</feature>
<feature type="transmembrane region" description="Helical" evidence="20">
    <location>
        <begin position="95"/>
        <end position="114"/>
    </location>
</feature>
<keyword evidence="14" id="KW-0594">Phospholipid biosynthesis</keyword>
<evidence type="ECO:0000256" key="6">
    <source>
        <dbReference type="ARBA" id="ARBA00012487"/>
    </source>
</evidence>
<dbReference type="PANTHER" id="PTHR13773">
    <property type="entry name" value="PHOSPHATIDATE CYTIDYLYLTRANSFERASE"/>
    <property type="match status" value="1"/>
</dbReference>
<evidence type="ECO:0000313" key="23">
    <source>
        <dbReference type="Proteomes" id="UP000052943"/>
    </source>
</evidence>
<keyword evidence="12" id="KW-0443">Lipid metabolism</keyword>
<evidence type="ECO:0000256" key="3">
    <source>
        <dbReference type="ARBA" id="ARBA00005119"/>
    </source>
</evidence>
<evidence type="ECO:0000256" key="2">
    <source>
        <dbReference type="ARBA" id="ARBA00004141"/>
    </source>
</evidence>
<protein>
    <recommendedName>
        <fullName evidence="6">phosphatidate cytidylyltransferase</fullName>
        <ecNumber evidence="6">2.7.7.41</ecNumber>
    </recommendedName>
    <alternativeName>
        <fullName evidence="16">CDP-diacylglycerol synthase</fullName>
    </alternativeName>
    <alternativeName>
        <fullName evidence="17">CDP-diglyceride pyrophosphorylase</fullName>
    </alternativeName>
    <alternativeName>
        <fullName evidence="18">CDP-diglyceride synthase</fullName>
    </alternativeName>
</protein>
<comment type="caution">
    <text evidence="22">The sequence shown here is derived from an EMBL/GenBank/DDBJ whole genome shotgun (WGS) entry which is preliminary data.</text>
</comment>
<dbReference type="Pfam" id="PF01148">
    <property type="entry name" value="CTP_transf_1"/>
    <property type="match status" value="1"/>
</dbReference>
<evidence type="ECO:0000256" key="7">
    <source>
        <dbReference type="ARBA" id="ARBA00022516"/>
    </source>
</evidence>
<keyword evidence="8" id="KW-0808">Transferase</keyword>
<evidence type="ECO:0000256" key="20">
    <source>
        <dbReference type="SAM" id="Phobius"/>
    </source>
</evidence>
<gene>
    <name evidence="22" type="ORF">AM587_10007292</name>
</gene>
<evidence type="ECO:0000256" key="1">
    <source>
        <dbReference type="ARBA" id="ARBA00001698"/>
    </source>
</evidence>
<dbReference type="GO" id="GO:0016024">
    <property type="term" value="P:CDP-diacylglycerol biosynthetic process"/>
    <property type="evidence" value="ECO:0007669"/>
    <property type="project" value="UniProtKB-UniPathway"/>
</dbReference>
<evidence type="ECO:0000256" key="4">
    <source>
        <dbReference type="ARBA" id="ARBA00005189"/>
    </source>
</evidence>
<dbReference type="SMART" id="SM00360">
    <property type="entry name" value="RRM"/>
    <property type="match status" value="1"/>
</dbReference>
<dbReference type="UniPathway" id="UPA00557">
    <property type="reaction ID" value="UER00614"/>
</dbReference>
<reference evidence="22 23" key="1">
    <citation type="submission" date="2015-11" db="EMBL/GenBank/DDBJ databases">
        <title>Genomes and virulence difference between two physiological races of Phytophthora nicotianae.</title>
        <authorList>
            <person name="Liu H."/>
            <person name="Ma X."/>
            <person name="Yu H."/>
            <person name="Fang D."/>
            <person name="Li Y."/>
            <person name="Wang X."/>
            <person name="Wang W."/>
            <person name="Dong Y."/>
            <person name="Xiao B."/>
        </authorList>
    </citation>
    <scope>NUCLEOTIDE SEQUENCE [LARGE SCALE GENOMIC DNA]</scope>
    <source>
        <strain evidence="23">race 0</strain>
    </source>
</reference>
<dbReference type="AlphaFoldDB" id="A0A0W8CE00"/>
<feature type="transmembrane region" description="Helical" evidence="20">
    <location>
        <begin position="181"/>
        <end position="206"/>
    </location>
</feature>
<dbReference type="Proteomes" id="UP000052943">
    <property type="component" value="Unassembled WGS sequence"/>
</dbReference>
<feature type="transmembrane region" description="Helical" evidence="20">
    <location>
        <begin position="134"/>
        <end position="150"/>
    </location>
</feature>
<comment type="catalytic activity">
    <reaction evidence="1">
        <text>a 1,2-diacyl-sn-glycero-3-phosphate + CTP + H(+) = a CDP-1,2-diacyl-sn-glycerol + diphosphate</text>
        <dbReference type="Rhea" id="RHEA:16229"/>
        <dbReference type="ChEBI" id="CHEBI:15378"/>
        <dbReference type="ChEBI" id="CHEBI:33019"/>
        <dbReference type="ChEBI" id="CHEBI:37563"/>
        <dbReference type="ChEBI" id="CHEBI:58332"/>
        <dbReference type="ChEBI" id="CHEBI:58608"/>
        <dbReference type="EC" id="2.7.7.41"/>
    </reaction>
</comment>
<evidence type="ECO:0000313" key="22">
    <source>
        <dbReference type="EMBL" id="KUF82296.1"/>
    </source>
</evidence>
<evidence type="ECO:0000256" key="5">
    <source>
        <dbReference type="ARBA" id="ARBA00010185"/>
    </source>
</evidence>
<comment type="pathway">
    <text evidence="3">Phospholipid metabolism; CDP-diacylglycerol biosynthesis; CDP-diacylglycerol from sn-glycerol 3-phosphate: step 3/3.</text>
</comment>
<evidence type="ECO:0000256" key="13">
    <source>
        <dbReference type="ARBA" id="ARBA00023136"/>
    </source>
</evidence>
<feature type="transmembrane region" description="Helical" evidence="20">
    <location>
        <begin position="34"/>
        <end position="52"/>
    </location>
</feature>
<feature type="transmembrane region" description="Helical" evidence="20">
    <location>
        <begin position="227"/>
        <end position="250"/>
    </location>
</feature>
<evidence type="ECO:0000256" key="17">
    <source>
        <dbReference type="ARBA" id="ARBA00032396"/>
    </source>
</evidence>
<evidence type="ECO:0000256" key="14">
    <source>
        <dbReference type="ARBA" id="ARBA00023209"/>
    </source>
</evidence>
<organism evidence="22 23">
    <name type="scientific">Phytophthora nicotianae</name>
    <name type="common">Potato buckeye rot agent</name>
    <name type="synonym">Phytophthora parasitica</name>
    <dbReference type="NCBI Taxonomy" id="4792"/>
    <lineage>
        <taxon>Eukaryota</taxon>
        <taxon>Sar</taxon>
        <taxon>Stramenopiles</taxon>
        <taxon>Oomycota</taxon>
        <taxon>Peronosporomycetes</taxon>
        <taxon>Peronosporales</taxon>
        <taxon>Peronosporaceae</taxon>
        <taxon>Phytophthora</taxon>
    </lineage>
</organism>
<dbReference type="EMBL" id="LNFO01003784">
    <property type="protein sequence ID" value="KUF82296.1"/>
    <property type="molecule type" value="Genomic_DNA"/>
</dbReference>
<name>A0A0W8CE00_PHYNI</name>
<comment type="pathway">
    <text evidence="4">Lipid metabolism.</text>
</comment>
<evidence type="ECO:0000256" key="19">
    <source>
        <dbReference type="SAM" id="MobiDB-lite"/>
    </source>
</evidence>
<evidence type="ECO:0000256" key="9">
    <source>
        <dbReference type="ARBA" id="ARBA00022692"/>
    </source>
</evidence>
<comment type="subcellular location">
    <subcellularLocation>
        <location evidence="2">Membrane</location>
        <topology evidence="2">Multi-pass membrane protein</topology>
    </subcellularLocation>
</comment>
<evidence type="ECO:0000256" key="11">
    <source>
        <dbReference type="ARBA" id="ARBA00022989"/>
    </source>
</evidence>
<comment type="similarity">
    <text evidence="5">Belongs to the CDS family.</text>
</comment>
<dbReference type="EC" id="2.7.7.41" evidence="6"/>
<feature type="domain" description="RRM" evidence="21">
    <location>
        <begin position="419"/>
        <end position="503"/>
    </location>
</feature>
<dbReference type="GO" id="GO:0005789">
    <property type="term" value="C:endoplasmic reticulum membrane"/>
    <property type="evidence" value="ECO:0007669"/>
    <property type="project" value="TreeGrafter"/>
</dbReference>
<keyword evidence="11 20" id="KW-1133">Transmembrane helix</keyword>
<keyword evidence="7" id="KW-0444">Lipid biosynthesis</keyword>
<evidence type="ECO:0000256" key="10">
    <source>
        <dbReference type="ARBA" id="ARBA00022695"/>
    </source>
</evidence>
<keyword evidence="15" id="KW-1208">Phospholipid metabolism</keyword>
<evidence type="ECO:0000256" key="18">
    <source>
        <dbReference type="ARBA" id="ARBA00033406"/>
    </source>
</evidence>